<dbReference type="InterPro" id="IPR001810">
    <property type="entry name" value="F-box_dom"/>
</dbReference>
<protein>
    <recommendedName>
        <fullName evidence="1">F-box domain-containing protein</fullName>
    </recommendedName>
</protein>
<gene>
    <name evidence="2" type="ORF">E2562_014514</name>
</gene>
<accession>A0A6G1EIY1</accession>
<comment type="caution">
    <text evidence="2">The sequence shown here is derived from an EMBL/GenBank/DDBJ whole genome shotgun (WGS) entry which is preliminary data.</text>
</comment>
<evidence type="ECO:0000259" key="1">
    <source>
        <dbReference type="Pfam" id="PF00646"/>
    </source>
</evidence>
<proteinExistence type="predicted"/>
<dbReference type="InterPro" id="IPR036047">
    <property type="entry name" value="F-box-like_dom_sf"/>
</dbReference>
<dbReference type="EMBL" id="SPHZ02000003">
    <property type="protein sequence ID" value="KAF0924709.1"/>
    <property type="molecule type" value="Genomic_DNA"/>
</dbReference>
<dbReference type="SUPFAM" id="SSF81383">
    <property type="entry name" value="F-box domain"/>
    <property type="match status" value="1"/>
</dbReference>
<name>A0A6G1EIY1_9ORYZ</name>
<evidence type="ECO:0000313" key="2">
    <source>
        <dbReference type="EMBL" id="KAF0924709.1"/>
    </source>
</evidence>
<evidence type="ECO:0000313" key="3">
    <source>
        <dbReference type="Proteomes" id="UP000479710"/>
    </source>
</evidence>
<dbReference type="PANTHER" id="PTHR34591:SF21">
    <property type="entry name" value="F-BOX DOMAIN CONTAINING PROTEIN, EXPRESSED"/>
    <property type="match status" value="1"/>
</dbReference>
<sequence length="166" mass="18850">MALPVRDDVLTDILRRLPPWSLAVAWCICNTWRFLVDDRALLRPRILPHSVHGVVINYIDHRRPHLFSRPRSSSSSVATGGEIDGNLSSVPSYRMNWHVMDHCDGTLLCDIGWGDRLCVCNPATRWWATLAWCSEAMGFVAREYLAFDPATSSHYEVFLIPALSEI</sequence>
<dbReference type="AlphaFoldDB" id="A0A6G1EIY1"/>
<keyword evidence="3" id="KW-1185">Reference proteome</keyword>
<dbReference type="PANTHER" id="PTHR34591">
    <property type="entry name" value="OS03G0653100 PROTEIN-RELATED"/>
    <property type="match status" value="1"/>
</dbReference>
<feature type="domain" description="F-box" evidence="1">
    <location>
        <begin position="7"/>
        <end position="41"/>
    </location>
</feature>
<dbReference type="Proteomes" id="UP000479710">
    <property type="component" value="Unassembled WGS sequence"/>
</dbReference>
<dbReference type="OrthoDB" id="694608at2759"/>
<dbReference type="Pfam" id="PF00646">
    <property type="entry name" value="F-box"/>
    <property type="match status" value="1"/>
</dbReference>
<organism evidence="2 3">
    <name type="scientific">Oryza meyeriana var. granulata</name>
    <dbReference type="NCBI Taxonomy" id="110450"/>
    <lineage>
        <taxon>Eukaryota</taxon>
        <taxon>Viridiplantae</taxon>
        <taxon>Streptophyta</taxon>
        <taxon>Embryophyta</taxon>
        <taxon>Tracheophyta</taxon>
        <taxon>Spermatophyta</taxon>
        <taxon>Magnoliopsida</taxon>
        <taxon>Liliopsida</taxon>
        <taxon>Poales</taxon>
        <taxon>Poaceae</taxon>
        <taxon>BOP clade</taxon>
        <taxon>Oryzoideae</taxon>
        <taxon>Oryzeae</taxon>
        <taxon>Oryzinae</taxon>
        <taxon>Oryza</taxon>
        <taxon>Oryza meyeriana</taxon>
    </lineage>
</organism>
<reference evidence="2 3" key="1">
    <citation type="submission" date="2019-11" db="EMBL/GenBank/DDBJ databases">
        <title>Whole genome sequence of Oryza granulata.</title>
        <authorList>
            <person name="Li W."/>
        </authorList>
    </citation>
    <scope>NUCLEOTIDE SEQUENCE [LARGE SCALE GENOMIC DNA]</scope>
    <source>
        <strain evidence="3">cv. Menghai</strain>
        <tissue evidence="2">Leaf</tissue>
    </source>
</reference>